<sequence length="221" mass="26346">MEFLQKLMVIPQNILNTLKKMKSQTKNVQNIFTEPLIVCYESKIETVHVKQFDHITKRKKIMMNQETQTEPQSQTGQILKINQLPKIDQKKKGQLGLDFSKSNKKCFKLLDKQIIQEESLSRVSDQTEPSQYSYCQNHFLTVLEQNEEQYKSEQNKIYQIKGKNQKQYRNQILKNYISKFKEKYNEEKQILKSTRTQSSDERQDSIDQMKQENNQQKQTLV</sequence>
<dbReference type="OrthoDB" id="297255at2759"/>
<dbReference type="EMBL" id="CAJJDN010000033">
    <property type="protein sequence ID" value="CAD8075464.1"/>
    <property type="molecule type" value="Genomic_DNA"/>
</dbReference>
<comment type="caution">
    <text evidence="2">The sequence shown here is derived from an EMBL/GenBank/DDBJ whole genome shotgun (WGS) entry which is preliminary data.</text>
</comment>
<dbReference type="Proteomes" id="UP000692954">
    <property type="component" value="Unassembled WGS sequence"/>
</dbReference>
<proteinExistence type="predicted"/>
<evidence type="ECO:0000313" key="3">
    <source>
        <dbReference type="Proteomes" id="UP000692954"/>
    </source>
</evidence>
<evidence type="ECO:0000256" key="1">
    <source>
        <dbReference type="SAM" id="MobiDB-lite"/>
    </source>
</evidence>
<name>A0A8S1MK80_9CILI</name>
<reference evidence="2" key="1">
    <citation type="submission" date="2021-01" db="EMBL/GenBank/DDBJ databases">
        <authorList>
            <consortium name="Genoscope - CEA"/>
            <person name="William W."/>
        </authorList>
    </citation>
    <scope>NUCLEOTIDE SEQUENCE</scope>
</reference>
<feature type="region of interest" description="Disordered" evidence="1">
    <location>
        <begin position="191"/>
        <end position="221"/>
    </location>
</feature>
<accession>A0A8S1MK80</accession>
<organism evidence="2 3">
    <name type="scientific">Paramecium sonneborni</name>
    <dbReference type="NCBI Taxonomy" id="65129"/>
    <lineage>
        <taxon>Eukaryota</taxon>
        <taxon>Sar</taxon>
        <taxon>Alveolata</taxon>
        <taxon>Ciliophora</taxon>
        <taxon>Intramacronucleata</taxon>
        <taxon>Oligohymenophorea</taxon>
        <taxon>Peniculida</taxon>
        <taxon>Parameciidae</taxon>
        <taxon>Paramecium</taxon>
    </lineage>
</organism>
<dbReference type="AlphaFoldDB" id="A0A8S1MK80"/>
<feature type="compositionally biased region" description="Basic and acidic residues" evidence="1">
    <location>
        <begin position="198"/>
        <end position="210"/>
    </location>
</feature>
<feature type="compositionally biased region" description="Polar residues" evidence="1">
    <location>
        <begin position="211"/>
        <end position="221"/>
    </location>
</feature>
<evidence type="ECO:0000313" key="2">
    <source>
        <dbReference type="EMBL" id="CAD8075464.1"/>
    </source>
</evidence>
<gene>
    <name evidence="2" type="ORF">PSON_ATCC_30995.1.T0330243</name>
</gene>
<protein>
    <submittedName>
        <fullName evidence="2">Uncharacterized protein</fullName>
    </submittedName>
</protein>
<keyword evidence="3" id="KW-1185">Reference proteome</keyword>